<dbReference type="Gene3D" id="3.40.50.300">
    <property type="entry name" value="P-loop containing nucleotide triphosphate hydrolases"/>
    <property type="match status" value="1"/>
</dbReference>
<dbReference type="PROSITE" id="PS50893">
    <property type="entry name" value="ABC_TRANSPORTER_2"/>
    <property type="match status" value="1"/>
</dbReference>
<evidence type="ECO:0000259" key="4">
    <source>
        <dbReference type="PROSITE" id="PS50893"/>
    </source>
</evidence>
<reference evidence="5" key="1">
    <citation type="submission" date="2020-10" db="EMBL/GenBank/DDBJ databases">
        <authorList>
            <person name="Gilroy R."/>
        </authorList>
    </citation>
    <scope>NUCLEOTIDE SEQUENCE</scope>
    <source>
        <strain evidence="5">CHK195-11698</strain>
    </source>
</reference>
<accession>A0A9D1HLP5</accession>
<protein>
    <submittedName>
        <fullName evidence="5">ABC transporter ATP-binding protein</fullName>
    </submittedName>
</protein>
<evidence type="ECO:0000313" key="5">
    <source>
        <dbReference type="EMBL" id="HIU12848.1"/>
    </source>
</evidence>
<dbReference type="SMART" id="SM00382">
    <property type="entry name" value="AAA"/>
    <property type="match status" value="1"/>
</dbReference>
<gene>
    <name evidence="5" type="ORF">IAD15_02085</name>
</gene>
<keyword evidence="3 5" id="KW-0067">ATP-binding</keyword>
<dbReference type="InterPro" id="IPR027417">
    <property type="entry name" value="P-loop_NTPase"/>
</dbReference>
<feature type="domain" description="ABC transporter" evidence="4">
    <location>
        <begin position="5"/>
        <end position="227"/>
    </location>
</feature>
<dbReference type="AlphaFoldDB" id="A0A9D1HLP5"/>
<evidence type="ECO:0000313" key="6">
    <source>
        <dbReference type="Proteomes" id="UP000824175"/>
    </source>
</evidence>
<keyword evidence="1" id="KW-0813">Transport</keyword>
<name>A0A9D1HLP5_9FIRM</name>
<evidence type="ECO:0000256" key="2">
    <source>
        <dbReference type="ARBA" id="ARBA00022741"/>
    </source>
</evidence>
<dbReference type="PANTHER" id="PTHR42939:SF1">
    <property type="entry name" value="ABC TRANSPORTER ATP-BINDING PROTEIN ALBC-RELATED"/>
    <property type="match status" value="1"/>
</dbReference>
<dbReference type="Pfam" id="PF00005">
    <property type="entry name" value="ABC_tran"/>
    <property type="match status" value="1"/>
</dbReference>
<reference evidence="5" key="2">
    <citation type="journal article" date="2021" name="PeerJ">
        <title>Extensive microbial diversity within the chicken gut microbiome revealed by metagenomics and culture.</title>
        <authorList>
            <person name="Gilroy R."/>
            <person name="Ravi A."/>
            <person name="Getino M."/>
            <person name="Pursley I."/>
            <person name="Horton D.L."/>
            <person name="Alikhan N.F."/>
            <person name="Baker D."/>
            <person name="Gharbi K."/>
            <person name="Hall N."/>
            <person name="Watson M."/>
            <person name="Adriaenssens E.M."/>
            <person name="Foster-Nyarko E."/>
            <person name="Jarju S."/>
            <person name="Secka A."/>
            <person name="Antonio M."/>
            <person name="Oren A."/>
            <person name="Chaudhuri R.R."/>
            <person name="La Ragione R."/>
            <person name="Hildebrand F."/>
            <person name="Pallen M.J."/>
        </authorList>
    </citation>
    <scope>NUCLEOTIDE SEQUENCE</scope>
    <source>
        <strain evidence="5">CHK195-11698</strain>
    </source>
</reference>
<dbReference type="InterPro" id="IPR003439">
    <property type="entry name" value="ABC_transporter-like_ATP-bd"/>
</dbReference>
<keyword evidence="2" id="KW-0547">Nucleotide-binding</keyword>
<organism evidence="5 6">
    <name type="scientific">Candidatus Fimiplasma intestinipullorum</name>
    <dbReference type="NCBI Taxonomy" id="2840825"/>
    <lineage>
        <taxon>Bacteria</taxon>
        <taxon>Bacillati</taxon>
        <taxon>Bacillota</taxon>
        <taxon>Clostridia</taxon>
        <taxon>Eubacteriales</taxon>
        <taxon>Candidatus Fimiplasma</taxon>
    </lineage>
</organism>
<dbReference type="GO" id="GO:0005524">
    <property type="term" value="F:ATP binding"/>
    <property type="evidence" value="ECO:0007669"/>
    <property type="project" value="UniProtKB-KW"/>
</dbReference>
<proteinExistence type="predicted"/>
<evidence type="ECO:0000256" key="3">
    <source>
        <dbReference type="ARBA" id="ARBA00022840"/>
    </source>
</evidence>
<dbReference type="InterPro" id="IPR051782">
    <property type="entry name" value="ABC_Transporter_VariousFunc"/>
</dbReference>
<dbReference type="CDD" id="cd03230">
    <property type="entry name" value="ABC_DR_subfamily_A"/>
    <property type="match status" value="1"/>
</dbReference>
<dbReference type="SUPFAM" id="SSF52540">
    <property type="entry name" value="P-loop containing nucleoside triphosphate hydrolases"/>
    <property type="match status" value="1"/>
</dbReference>
<dbReference type="GO" id="GO:0016887">
    <property type="term" value="F:ATP hydrolysis activity"/>
    <property type="evidence" value="ECO:0007669"/>
    <property type="project" value="InterPro"/>
</dbReference>
<evidence type="ECO:0000256" key="1">
    <source>
        <dbReference type="ARBA" id="ARBA00022448"/>
    </source>
</evidence>
<comment type="caution">
    <text evidence="5">The sequence shown here is derived from an EMBL/GenBank/DDBJ whole genome shotgun (WGS) entry which is preliminary data.</text>
</comment>
<dbReference type="InterPro" id="IPR003593">
    <property type="entry name" value="AAA+_ATPase"/>
</dbReference>
<dbReference type="PANTHER" id="PTHR42939">
    <property type="entry name" value="ABC TRANSPORTER ATP-BINDING PROTEIN ALBC-RELATED"/>
    <property type="match status" value="1"/>
</dbReference>
<dbReference type="Proteomes" id="UP000824175">
    <property type="component" value="Unassembled WGS sequence"/>
</dbReference>
<sequence>MNVMIQIENLTKLYSHHPVLQDLSLHLESDRIIGLLGPNGSGKTTLLKILNGLIRHYQGFVGINGKAPGIESRQMIAYLPDEPYFEDWMKVSDAIRLFSDFYPDFDTAKCLGMMQRFQLTKDMKIKTMSKGMKEKFQLCLVMSRHARIYILDEPIAGVDPASRDAIIDTILGNYEPGALMLIATHLVSDLETIFDEVLMMSNGQIILHENAEKLRAEKGMSIDHYFREVFKC</sequence>
<dbReference type="EMBL" id="DVMJ01000014">
    <property type="protein sequence ID" value="HIU12848.1"/>
    <property type="molecule type" value="Genomic_DNA"/>
</dbReference>